<evidence type="ECO:0000313" key="1">
    <source>
        <dbReference type="EMBL" id="KAJ1109738.1"/>
    </source>
</evidence>
<proteinExistence type="predicted"/>
<comment type="caution">
    <text evidence="1">The sequence shown here is derived from an EMBL/GenBank/DDBJ whole genome shotgun (WGS) entry which is preliminary data.</text>
</comment>
<name>A0AAV7N991_PLEWA</name>
<evidence type="ECO:0000313" key="2">
    <source>
        <dbReference type="Proteomes" id="UP001066276"/>
    </source>
</evidence>
<dbReference type="AlphaFoldDB" id="A0AAV7N991"/>
<keyword evidence="2" id="KW-1185">Reference proteome</keyword>
<organism evidence="1 2">
    <name type="scientific">Pleurodeles waltl</name>
    <name type="common">Iberian ribbed newt</name>
    <dbReference type="NCBI Taxonomy" id="8319"/>
    <lineage>
        <taxon>Eukaryota</taxon>
        <taxon>Metazoa</taxon>
        <taxon>Chordata</taxon>
        <taxon>Craniata</taxon>
        <taxon>Vertebrata</taxon>
        <taxon>Euteleostomi</taxon>
        <taxon>Amphibia</taxon>
        <taxon>Batrachia</taxon>
        <taxon>Caudata</taxon>
        <taxon>Salamandroidea</taxon>
        <taxon>Salamandridae</taxon>
        <taxon>Pleurodelinae</taxon>
        <taxon>Pleurodeles</taxon>
    </lineage>
</organism>
<reference evidence="1" key="1">
    <citation type="journal article" date="2022" name="bioRxiv">
        <title>Sequencing and chromosome-scale assembly of the giantPleurodeles waltlgenome.</title>
        <authorList>
            <person name="Brown T."/>
            <person name="Elewa A."/>
            <person name="Iarovenko S."/>
            <person name="Subramanian E."/>
            <person name="Araus A.J."/>
            <person name="Petzold A."/>
            <person name="Susuki M."/>
            <person name="Suzuki K.-i.T."/>
            <person name="Hayashi T."/>
            <person name="Toyoda A."/>
            <person name="Oliveira C."/>
            <person name="Osipova E."/>
            <person name="Leigh N.D."/>
            <person name="Simon A."/>
            <person name="Yun M.H."/>
        </authorList>
    </citation>
    <scope>NUCLEOTIDE SEQUENCE</scope>
    <source>
        <strain evidence="1">20211129_DDA</strain>
        <tissue evidence="1">Liver</tissue>
    </source>
</reference>
<protein>
    <submittedName>
        <fullName evidence="1">Uncharacterized protein</fullName>
    </submittedName>
</protein>
<accession>A0AAV7N991</accession>
<dbReference type="EMBL" id="JANPWB010000013">
    <property type="protein sequence ID" value="KAJ1109738.1"/>
    <property type="molecule type" value="Genomic_DNA"/>
</dbReference>
<gene>
    <name evidence="1" type="ORF">NDU88_007098</name>
</gene>
<sequence length="85" mass="9564">MGGVALCEHRAPWKELLTSDFYFLDRQLRFVFPFSHGFIGFTDQKQIVRLSPVPRTERPGIARLGLSRNGNTIGCFIESSISCAC</sequence>
<dbReference type="Proteomes" id="UP001066276">
    <property type="component" value="Chromosome 9"/>
</dbReference>